<reference evidence="1 2" key="1">
    <citation type="journal article" date="2017" name="Viruses">
        <title>Phage Biodiversity in Artisanal Cheese Wheys Reflects the Complexity of the Fermentation Process.</title>
        <authorList>
            <person name="Mahony J."/>
            <person name="Moscarelli A."/>
            <person name="Kelleher P."/>
            <person name="Lugli G.A."/>
            <person name="Ventura M."/>
            <person name="Settanni L."/>
            <person name="van Sinderen D."/>
        </authorList>
    </citation>
    <scope>NUCLEOTIDE SEQUENCE [LARGE SCALE GENOMIC DNA]</scope>
</reference>
<dbReference type="EMBL" id="KY554760">
    <property type="protein sequence ID" value="ARM65545.1"/>
    <property type="molecule type" value="Genomic_DNA"/>
</dbReference>
<dbReference type="Proteomes" id="UP000223734">
    <property type="component" value="Segment"/>
</dbReference>
<evidence type="ECO:0000313" key="2">
    <source>
        <dbReference type="Proteomes" id="UP000223734"/>
    </source>
</evidence>
<accession>A0A1W6JH55</accession>
<organism evidence="1 2">
    <name type="scientific">Lactococcus phage R3.4</name>
    <dbReference type="NCBI Taxonomy" id="1965483"/>
    <lineage>
        <taxon>Viruses</taxon>
        <taxon>Duplodnaviria</taxon>
        <taxon>Heunggongvirae</taxon>
        <taxon>Uroviricota</taxon>
        <taxon>Caudoviricetes</taxon>
        <taxon>Skunavirus</taxon>
        <taxon>Skunavirus R31</taxon>
    </lineage>
</organism>
<proteinExistence type="predicted"/>
<sequence length="56" mass="6514">MTKRKVIYVYGGGECWLLAPSDSSMLYHDDVYGDTYENKKDYWKLVESEPTEVTSD</sequence>
<protein>
    <submittedName>
        <fullName evidence="1">Uncharacterized protein</fullName>
    </submittedName>
</protein>
<evidence type="ECO:0000313" key="1">
    <source>
        <dbReference type="EMBL" id="ARM65545.1"/>
    </source>
</evidence>
<gene>
    <name evidence="1" type="ORF">R34_043</name>
</gene>
<name>A0A1W6JH55_9CAUD</name>